<protein>
    <submittedName>
        <fullName evidence="1">Uncharacterized protein</fullName>
    </submittedName>
</protein>
<dbReference type="AlphaFoldDB" id="A0A9P1MDF3"/>
<organism evidence="1 2">
    <name type="scientific">Parascedosporium putredinis</name>
    <dbReference type="NCBI Taxonomy" id="1442378"/>
    <lineage>
        <taxon>Eukaryota</taxon>
        <taxon>Fungi</taxon>
        <taxon>Dikarya</taxon>
        <taxon>Ascomycota</taxon>
        <taxon>Pezizomycotina</taxon>
        <taxon>Sordariomycetes</taxon>
        <taxon>Hypocreomycetidae</taxon>
        <taxon>Microascales</taxon>
        <taxon>Microascaceae</taxon>
        <taxon>Parascedosporium</taxon>
    </lineage>
</organism>
<evidence type="ECO:0000313" key="1">
    <source>
        <dbReference type="EMBL" id="CAI4219384.1"/>
    </source>
</evidence>
<evidence type="ECO:0000313" key="2">
    <source>
        <dbReference type="Proteomes" id="UP000838763"/>
    </source>
</evidence>
<reference evidence="1" key="1">
    <citation type="submission" date="2022-11" db="EMBL/GenBank/DDBJ databases">
        <authorList>
            <person name="Scott C."/>
            <person name="Bruce N."/>
        </authorList>
    </citation>
    <scope>NUCLEOTIDE SEQUENCE</scope>
</reference>
<keyword evidence="2" id="KW-1185">Reference proteome</keyword>
<dbReference type="Proteomes" id="UP000838763">
    <property type="component" value="Unassembled WGS sequence"/>
</dbReference>
<accession>A0A9P1MDF3</accession>
<sequence length="135" mass="15438">MCIYVLLVPLCGHSPSLLFGPSCHSFFHELDNITQRSAWEPPGATDFCDACRHDAFQYSLQQQQQRQRQSQNRHQHQHLQYSMATDAPWSLVGAMDDDGLRWWPGGRDSFGSVQAGVMYDLEPERVGVGWRTRNS</sequence>
<gene>
    <name evidence="1" type="ORF">PPNO1_LOCUS8949</name>
</gene>
<comment type="caution">
    <text evidence="1">The sequence shown here is derived from an EMBL/GenBank/DDBJ whole genome shotgun (WGS) entry which is preliminary data.</text>
</comment>
<dbReference type="OrthoDB" id="3443479at2759"/>
<name>A0A9P1MDF3_9PEZI</name>
<proteinExistence type="predicted"/>
<dbReference type="EMBL" id="CALLCH030000019">
    <property type="protein sequence ID" value="CAI4219384.1"/>
    <property type="molecule type" value="Genomic_DNA"/>
</dbReference>